<dbReference type="Gene3D" id="1.10.357.10">
    <property type="entry name" value="Tetracycline Repressor, domain 2"/>
    <property type="match status" value="1"/>
</dbReference>
<dbReference type="PRINTS" id="PR00455">
    <property type="entry name" value="HTHTETR"/>
</dbReference>
<gene>
    <name evidence="6" type="ORF">QP029_05700</name>
</gene>
<dbReference type="InterPro" id="IPR001647">
    <property type="entry name" value="HTH_TetR"/>
</dbReference>
<dbReference type="SUPFAM" id="SSF46689">
    <property type="entry name" value="Homeodomain-like"/>
    <property type="match status" value="1"/>
</dbReference>
<dbReference type="Pfam" id="PF21597">
    <property type="entry name" value="TetR_C_43"/>
    <property type="match status" value="1"/>
</dbReference>
<dbReference type="PANTHER" id="PTHR30055:SF234">
    <property type="entry name" value="HTH-TYPE TRANSCRIPTIONAL REGULATOR BETI"/>
    <property type="match status" value="1"/>
</dbReference>
<organism evidence="6 7">
    <name type="scientific">Corynebacterium suedekumii</name>
    <dbReference type="NCBI Taxonomy" id="3049801"/>
    <lineage>
        <taxon>Bacteria</taxon>
        <taxon>Bacillati</taxon>
        <taxon>Actinomycetota</taxon>
        <taxon>Actinomycetes</taxon>
        <taxon>Mycobacteriales</taxon>
        <taxon>Corynebacteriaceae</taxon>
        <taxon>Corynebacterium</taxon>
    </lineage>
</organism>
<dbReference type="InterPro" id="IPR050109">
    <property type="entry name" value="HTH-type_TetR-like_transc_reg"/>
</dbReference>
<keyword evidence="7" id="KW-1185">Reference proteome</keyword>
<proteinExistence type="predicted"/>
<protein>
    <submittedName>
        <fullName evidence="6">TetR/AcrR family transcriptional regulator</fullName>
    </submittedName>
</protein>
<name>A0ABY8VRK5_9CORY</name>
<evidence type="ECO:0000256" key="4">
    <source>
        <dbReference type="PROSITE-ProRule" id="PRU00335"/>
    </source>
</evidence>
<evidence type="ECO:0000256" key="3">
    <source>
        <dbReference type="ARBA" id="ARBA00023163"/>
    </source>
</evidence>
<evidence type="ECO:0000256" key="2">
    <source>
        <dbReference type="ARBA" id="ARBA00023125"/>
    </source>
</evidence>
<evidence type="ECO:0000259" key="5">
    <source>
        <dbReference type="PROSITE" id="PS50977"/>
    </source>
</evidence>
<feature type="DNA-binding region" description="H-T-H motif" evidence="4">
    <location>
        <begin position="35"/>
        <end position="54"/>
    </location>
</feature>
<feature type="domain" description="HTH tetR-type" evidence="5">
    <location>
        <begin position="13"/>
        <end position="72"/>
    </location>
</feature>
<sequence>MESGTKGRRSDATRNRARILEIAEECFAEHGLEVPLDTIAKQAGVGAGTLYRHFPNRETLIAALVADRIGDLQQIHHDLVAAKLTAGTRLERWLEAIRTWMTSYDGLPDPLREAWEKDATMLGAHCRPVVDMTDQLLRDAQQHGDARPDLSGRDLYLANLGAAWAASAPLADSKSGASIVDILGSGWRATTP</sequence>
<dbReference type="InterPro" id="IPR036271">
    <property type="entry name" value="Tet_transcr_reg_TetR-rel_C_sf"/>
</dbReference>
<dbReference type="InterPro" id="IPR009057">
    <property type="entry name" value="Homeodomain-like_sf"/>
</dbReference>
<evidence type="ECO:0000256" key="1">
    <source>
        <dbReference type="ARBA" id="ARBA00023015"/>
    </source>
</evidence>
<dbReference type="EMBL" id="CP126970">
    <property type="protein sequence ID" value="WIM71273.1"/>
    <property type="molecule type" value="Genomic_DNA"/>
</dbReference>
<accession>A0ABY8VRK5</accession>
<dbReference type="Proteomes" id="UP001238805">
    <property type="component" value="Chromosome"/>
</dbReference>
<dbReference type="SUPFAM" id="SSF48498">
    <property type="entry name" value="Tetracyclin repressor-like, C-terminal domain"/>
    <property type="match status" value="1"/>
</dbReference>
<reference evidence="6 7" key="1">
    <citation type="submission" date="2023-05" db="EMBL/GenBank/DDBJ databases">
        <title>Corynebacterium suedekumii sp. nov. and Corynebacterium breve sp. nov. isolated from raw cow's milk.</title>
        <authorList>
            <person name="Baer M.K."/>
            <person name="Mehl L."/>
            <person name="Hellmuth R."/>
            <person name="Marke G."/>
            <person name="Lipski A."/>
        </authorList>
    </citation>
    <scope>NUCLEOTIDE SEQUENCE [LARGE SCALE GENOMIC DNA]</scope>
    <source>
        <strain evidence="6 7">LM112</strain>
    </source>
</reference>
<keyword evidence="3" id="KW-0804">Transcription</keyword>
<evidence type="ECO:0000313" key="6">
    <source>
        <dbReference type="EMBL" id="WIM71273.1"/>
    </source>
</evidence>
<dbReference type="PANTHER" id="PTHR30055">
    <property type="entry name" value="HTH-TYPE TRANSCRIPTIONAL REGULATOR RUTR"/>
    <property type="match status" value="1"/>
</dbReference>
<keyword evidence="1" id="KW-0805">Transcription regulation</keyword>
<dbReference type="RefSeq" id="WP_284875845.1">
    <property type="nucleotide sequence ID" value="NZ_CP126970.1"/>
</dbReference>
<keyword evidence="2 4" id="KW-0238">DNA-binding</keyword>
<dbReference type="PROSITE" id="PS50977">
    <property type="entry name" value="HTH_TETR_2"/>
    <property type="match status" value="1"/>
</dbReference>
<dbReference type="Pfam" id="PF00440">
    <property type="entry name" value="TetR_N"/>
    <property type="match status" value="1"/>
</dbReference>
<evidence type="ECO:0000313" key="7">
    <source>
        <dbReference type="Proteomes" id="UP001238805"/>
    </source>
</evidence>
<dbReference type="InterPro" id="IPR049445">
    <property type="entry name" value="TetR_SbtR-like_C"/>
</dbReference>